<feature type="chain" id="PRO_5013030919" evidence="1">
    <location>
        <begin position="22"/>
        <end position="105"/>
    </location>
</feature>
<feature type="signal peptide" evidence="1">
    <location>
        <begin position="1"/>
        <end position="21"/>
    </location>
</feature>
<name>A0A226D0B7_FOLCA</name>
<gene>
    <name evidence="2" type="ORF">Fcan01_27145</name>
</gene>
<protein>
    <submittedName>
        <fullName evidence="2">Glutaredoxin domain-containing cysteine-rich protein 1</fullName>
    </submittedName>
</protein>
<dbReference type="Pfam" id="PF23733">
    <property type="entry name" value="GRXCR1-2_C"/>
    <property type="match status" value="1"/>
</dbReference>
<dbReference type="PANTHER" id="PTHR46990:SF1">
    <property type="entry name" value="GLUTAREDOXIN DOMAIN-CONTAINING CYSTEINE-RICH PROTEIN 1"/>
    <property type="match status" value="1"/>
</dbReference>
<keyword evidence="1" id="KW-0732">Signal</keyword>
<accession>A0A226D0B7</accession>
<proteinExistence type="predicted"/>
<dbReference type="InterPro" id="IPR036410">
    <property type="entry name" value="HSP_DnaJ_Cys-rich_dom_sf"/>
</dbReference>
<dbReference type="PANTHER" id="PTHR46990">
    <property type="entry name" value="GLUTAREDOXIN DOMAIN-CONTAINING CYSTEINE-RICH PROTEIN 1"/>
    <property type="match status" value="1"/>
</dbReference>
<keyword evidence="3" id="KW-1185">Reference proteome</keyword>
<dbReference type="GO" id="GO:0007605">
    <property type="term" value="P:sensory perception of sound"/>
    <property type="evidence" value="ECO:0007669"/>
    <property type="project" value="InterPro"/>
</dbReference>
<dbReference type="AlphaFoldDB" id="A0A226D0B7"/>
<dbReference type="STRING" id="158441.A0A226D0B7"/>
<dbReference type="EMBL" id="LNIX01000048">
    <property type="protein sequence ID" value="OXA38101.1"/>
    <property type="molecule type" value="Genomic_DNA"/>
</dbReference>
<reference evidence="2 3" key="1">
    <citation type="submission" date="2015-12" db="EMBL/GenBank/DDBJ databases">
        <title>The genome of Folsomia candida.</title>
        <authorList>
            <person name="Faddeeva A."/>
            <person name="Derks M.F."/>
            <person name="Anvar Y."/>
            <person name="Smit S."/>
            <person name="Van Straalen N."/>
            <person name="Roelofs D."/>
        </authorList>
    </citation>
    <scope>NUCLEOTIDE SEQUENCE [LARGE SCALE GENOMIC DNA]</scope>
    <source>
        <strain evidence="2 3">VU population</strain>
        <tissue evidence="2">Whole body</tissue>
    </source>
</reference>
<evidence type="ECO:0000313" key="2">
    <source>
        <dbReference type="EMBL" id="OXA38101.1"/>
    </source>
</evidence>
<dbReference type="OrthoDB" id="423313at2759"/>
<evidence type="ECO:0000313" key="3">
    <source>
        <dbReference type="Proteomes" id="UP000198287"/>
    </source>
</evidence>
<dbReference type="InterPro" id="IPR042797">
    <property type="entry name" value="GRXCR1"/>
</dbReference>
<organism evidence="2 3">
    <name type="scientific">Folsomia candida</name>
    <name type="common">Springtail</name>
    <dbReference type="NCBI Taxonomy" id="158441"/>
    <lineage>
        <taxon>Eukaryota</taxon>
        <taxon>Metazoa</taxon>
        <taxon>Ecdysozoa</taxon>
        <taxon>Arthropoda</taxon>
        <taxon>Hexapoda</taxon>
        <taxon>Collembola</taxon>
        <taxon>Entomobryomorpha</taxon>
        <taxon>Isotomoidea</taxon>
        <taxon>Isotomidae</taxon>
        <taxon>Proisotominae</taxon>
        <taxon>Folsomia</taxon>
    </lineage>
</organism>
<dbReference type="Proteomes" id="UP000198287">
    <property type="component" value="Unassembled WGS sequence"/>
</dbReference>
<comment type="caution">
    <text evidence="2">The sequence shown here is derived from an EMBL/GenBank/DDBJ whole genome shotgun (WGS) entry which is preliminary data.</text>
</comment>
<dbReference type="SUPFAM" id="SSF57938">
    <property type="entry name" value="DnaJ/Hsp40 cysteine-rich domain"/>
    <property type="match status" value="1"/>
</dbReference>
<evidence type="ECO:0000256" key="1">
    <source>
        <dbReference type="SAM" id="SignalP"/>
    </source>
</evidence>
<sequence length="105" mass="11799">MYNNNIIIILLLFHPSRLARIQFTGKYCPTTDHFGVECMGIEESLSVLSTCEKCGGFRMLPCQICNGSKKSVHRNHFTTEFIALKCMHCDPSGLVRCDLCNSPDP</sequence>